<reference evidence="8 9" key="1">
    <citation type="submission" date="2017-07" db="EMBL/GenBank/DDBJ databases">
        <title>Bifidobacterium novel species.</title>
        <authorList>
            <person name="Lugli G.A."/>
            <person name="Milani C."/>
            <person name="Duranti S."/>
            <person name="Mangifesta M."/>
        </authorList>
    </citation>
    <scope>NUCLEOTIDE SEQUENCE [LARGE SCALE GENOMIC DNA]</scope>
    <source>
        <strain evidence="8 9">77</strain>
    </source>
</reference>
<proteinExistence type="predicted"/>
<dbReference type="InterPro" id="IPR027417">
    <property type="entry name" value="P-loop_NTPase"/>
</dbReference>
<dbReference type="AlphaFoldDB" id="A0A2N5J5I1"/>
<evidence type="ECO:0000259" key="7">
    <source>
        <dbReference type="PROSITE" id="PS50901"/>
    </source>
</evidence>
<feature type="region of interest" description="Disordered" evidence="5">
    <location>
        <begin position="448"/>
        <end position="485"/>
    </location>
</feature>
<dbReference type="EMBL" id="NMWT01000003">
    <property type="protein sequence ID" value="PLS29468.1"/>
    <property type="molecule type" value="Genomic_DNA"/>
</dbReference>
<keyword evidence="9" id="KW-1185">Reference proteome</keyword>
<organism evidence="8 9">
    <name type="scientific">Bifidobacterium parmae</name>
    <dbReference type="NCBI Taxonomy" id="361854"/>
    <lineage>
        <taxon>Bacteria</taxon>
        <taxon>Bacillati</taxon>
        <taxon>Actinomycetota</taxon>
        <taxon>Actinomycetes</taxon>
        <taxon>Bifidobacteriales</taxon>
        <taxon>Bifidobacteriaceae</taxon>
        <taxon>Bifidobacterium</taxon>
    </lineage>
</organism>
<feature type="compositionally biased region" description="Basic and acidic residues" evidence="5">
    <location>
        <begin position="455"/>
        <end position="471"/>
    </location>
</feature>
<accession>A0A2N5J5I1</accession>
<dbReference type="GO" id="GO:0003677">
    <property type="term" value="F:DNA binding"/>
    <property type="evidence" value="ECO:0007669"/>
    <property type="project" value="InterPro"/>
</dbReference>
<dbReference type="SUPFAM" id="SSF52540">
    <property type="entry name" value="P-loop containing nucleoside triphosphate hydrolases"/>
    <property type="match status" value="2"/>
</dbReference>
<dbReference type="InterPro" id="IPR002543">
    <property type="entry name" value="FtsK_dom"/>
</dbReference>
<dbReference type="InterPro" id="IPR050206">
    <property type="entry name" value="FtsK/SpoIIIE/SftA"/>
</dbReference>
<dbReference type="Proteomes" id="UP000235034">
    <property type="component" value="Unassembled WGS sequence"/>
</dbReference>
<comment type="caution">
    <text evidence="8">The sequence shown here is derived from an EMBL/GenBank/DDBJ whole genome shotgun (WGS) entry which is preliminary data.</text>
</comment>
<keyword evidence="1 3" id="KW-0547">Nucleotide-binding</keyword>
<evidence type="ECO:0000313" key="8">
    <source>
        <dbReference type="EMBL" id="PLS29468.1"/>
    </source>
</evidence>
<feature type="transmembrane region" description="Helical" evidence="6">
    <location>
        <begin position="24"/>
        <end position="43"/>
    </location>
</feature>
<dbReference type="GO" id="GO:0005524">
    <property type="term" value="F:ATP binding"/>
    <property type="evidence" value="ECO:0007669"/>
    <property type="project" value="UniProtKB-UniRule"/>
</dbReference>
<dbReference type="SMART" id="SM00382">
    <property type="entry name" value="AAA"/>
    <property type="match status" value="2"/>
</dbReference>
<feature type="domain" description="FtsK" evidence="7">
    <location>
        <begin position="119"/>
        <end position="304"/>
    </location>
</feature>
<dbReference type="InterPro" id="IPR003593">
    <property type="entry name" value="AAA+_ATPase"/>
</dbReference>
<evidence type="ECO:0000256" key="1">
    <source>
        <dbReference type="ARBA" id="ARBA00022741"/>
    </source>
</evidence>
<dbReference type="RefSeq" id="WP_101621563.1">
    <property type="nucleotide sequence ID" value="NZ_NMWT01000003.1"/>
</dbReference>
<protein>
    <submittedName>
        <fullName evidence="8">FtsK/SpoIIIE family protein</fullName>
    </submittedName>
</protein>
<keyword evidence="2 3" id="KW-0067">ATP-binding</keyword>
<feature type="coiled-coil region" evidence="4">
    <location>
        <begin position="195"/>
        <end position="222"/>
    </location>
</feature>
<evidence type="ECO:0000256" key="4">
    <source>
        <dbReference type="SAM" id="Coils"/>
    </source>
</evidence>
<dbReference type="Pfam" id="PF01580">
    <property type="entry name" value="FtsK_SpoIIIE"/>
    <property type="match status" value="1"/>
</dbReference>
<gene>
    <name evidence="8" type="ORF">Uis4E_0342</name>
</gene>
<feature type="binding site" evidence="3">
    <location>
        <begin position="138"/>
        <end position="145"/>
    </location>
    <ligand>
        <name>ATP</name>
        <dbReference type="ChEBI" id="CHEBI:30616"/>
    </ligand>
</feature>
<dbReference type="PROSITE" id="PS50901">
    <property type="entry name" value="FTSK"/>
    <property type="match status" value="1"/>
</dbReference>
<evidence type="ECO:0000256" key="3">
    <source>
        <dbReference type="PROSITE-ProRule" id="PRU00289"/>
    </source>
</evidence>
<evidence type="ECO:0000256" key="5">
    <source>
        <dbReference type="SAM" id="MobiDB-lite"/>
    </source>
</evidence>
<evidence type="ECO:0000256" key="6">
    <source>
        <dbReference type="SAM" id="Phobius"/>
    </source>
</evidence>
<dbReference type="PANTHER" id="PTHR22683">
    <property type="entry name" value="SPORULATION PROTEIN RELATED"/>
    <property type="match status" value="1"/>
</dbReference>
<dbReference type="OrthoDB" id="9807790at2"/>
<keyword evidence="4" id="KW-0175">Coiled coil</keyword>
<sequence>MVATAAPLVAQAIMLAVLLAMRRWLFAMMLVPSIIGCLAMMLASAARRRGGRAGDDDIARDEAARREAIDDGTRLDLIDATPLEGLLSLRPSDDDLPWRTIARRWLEPASLDVPVGMHADGVFRLDLRRQGPHALVAGTTGSGKSVLLQSWCLALACRNAPDDLRFVFLDFKGGTAFRALERLPHCVGNVCDLDLRHATRALNAIEAELKRRERLIADAHAQDVTDLGAMAPPRLVIVVDEFHALKDQLPDMVDRLVRIASLGRALGMHVIACTQHPAGQVSSDMKANMSLGICLRVRDGVQSSELLGSTKAAYIPPSLPGVAYCNDGATVTSWRCAAARDIPRLVDAVDAAARFHGCIPPPALFTAPLPRRLASLPATPVSGGVPFALRDDGVTLHVAQLPLGRGNIGVIGRHGRGKTNLLDVIRRHVARATGDDAPALRLTAREGDGYVTTPHGDRHDDGLHTDADAFRTPRTSPAPPPESPRLVWIVDDADPLFDPFGDDPLCAELREALADHRVTVVFATETSRHVRVPEHCAIRVVFPTGDRATDQMNGIPGEMWTSFDHDDMVLPGRAVLIDHASAAAVQCVSASG</sequence>
<dbReference type="Gene3D" id="3.40.50.300">
    <property type="entry name" value="P-loop containing nucleotide triphosphate hydrolases"/>
    <property type="match status" value="1"/>
</dbReference>
<name>A0A2N5J5I1_9BIFI</name>
<evidence type="ECO:0000313" key="9">
    <source>
        <dbReference type="Proteomes" id="UP000235034"/>
    </source>
</evidence>
<keyword evidence="6" id="KW-0812">Transmembrane</keyword>
<keyword evidence="6" id="KW-0472">Membrane</keyword>
<evidence type="ECO:0000256" key="2">
    <source>
        <dbReference type="ARBA" id="ARBA00022840"/>
    </source>
</evidence>
<dbReference type="PANTHER" id="PTHR22683:SF1">
    <property type="entry name" value="TYPE VII SECRETION SYSTEM PROTEIN ESSC"/>
    <property type="match status" value="1"/>
</dbReference>
<keyword evidence="6" id="KW-1133">Transmembrane helix</keyword>